<dbReference type="Pfam" id="PF01593">
    <property type="entry name" value="Amino_oxidase"/>
    <property type="match status" value="1"/>
</dbReference>
<dbReference type="InterPro" id="IPR036188">
    <property type="entry name" value="FAD/NAD-bd_sf"/>
</dbReference>
<comment type="caution">
    <text evidence="6">The sequence shown here is derived from an EMBL/GenBank/DDBJ whole genome shotgun (WGS) entry which is preliminary data.</text>
</comment>
<evidence type="ECO:0000313" key="7">
    <source>
        <dbReference type="Proteomes" id="UP000191039"/>
    </source>
</evidence>
<name>A0A1Q4HLE6_9MYCO</name>
<reference evidence="6 8" key="2">
    <citation type="submission" date="2017-10" db="EMBL/GenBank/DDBJ databases">
        <title>The new phylogeny of genus Mycobacterium.</title>
        <authorList>
            <person name="Tortoli E."/>
            <person name="Trovato A."/>
            <person name="Cirillo D.M."/>
        </authorList>
    </citation>
    <scope>NUCLEOTIDE SEQUENCE [LARGE SCALE GENOMIC DNA]</scope>
    <source>
        <strain evidence="6 8">IP141170001</strain>
    </source>
</reference>
<dbReference type="Proteomes" id="UP000220340">
    <property type="component" value="Unassembled WGS sequence"/>
</dbReference>
<dbReference type="SUPFAM" id="SSF51905">
    <property type="entry name" value="FAD/NAD(P)-binding domain"/>
    <property type="match status" value="1"/>
</dbReference>
<dbReference type="AlphaFoldDB" id="A0A1Q4HLE6"/>
<reference evidence="5 7" key="1">
    <citation type="submission" date="2016-09" db="EMBL/GenBank/DDBJ databases">
        <title>genome sequences of unsequenced Mycobacteria.</title>
        <authorList>
            <person name="Greninger A.L."/>
            <person name="Jerome K.R."/>
            <person name="Mcnair B."/>
            <person name="Wallis C."/>
            <person name="Fang F."/>
        </authorList>
    </citation>
    <scope>NUCLEOTIDE SEQUENCE [LARGE SCALE GENOMIC DNA]</scope>
    <source>
        <strain evidence="5 7">BM1</strain>
    </source>
</reference>
<dbReference type="Gene3D" id="3.50.50.60">
    <property type="entry name" value="FAD/NAD(P)-binding domain"/>
    <property type="match status" value="2"/>
</dbReference>
<dbReference type="GO" id="GO:0016491">
    <property type="term" value="F:oxidoreductase activity"/>
    <property type="evidence" value="ECO:0007669"/>
    <property type="project" value="InterPro"/>
</dbReference>
<proteinExistence type="predicted"/>
<keyword evidence="8" id="KW-1185">Reference proteome</keyword>
<organism evidence="6 8">
    <name type="scientific">Mycolicibacterium diernhoferi</name>
    <dbReference type="NCBI Taxonomy" id="1801"/>
    <lineage>
        <taxon>Bacteria</taxon>
        <taxon>Bacillati</taxon>
        <taxon>Actinomycetota</taxon>
        <taxon>Actinomycetes</taxon>
        <taxon>Mycobacteriales</taxon>
        <taxon>Mycobacteriaceae</taxon>
        <taxon>Mycolicibacterium</taxon>
    </lineage>
</organism>
<dbReference type="EMBL" id="PDCR01000027">
    <property type="protein sequence ID" value="PEG52718.1"/>
    <property type="molecule type" value="Genomic_DNA"/>
</dbReference>
<dbReference type="PANTHER" id="PTHR10668:SF103">
    <property type="entry name" value="PYRIDINE NUCLEOTIDE-DISULFIDE OXIDOREDUCTASE DOMAIN-CONTAINING PROTEIN 2"/>
    <property type="match status" value="1"/>
</dbReference>
<dbReference type="PANTHER" id="PTHR10668">
    <property type="entry name" value="PHYTOENE DEHYDROGENASE"/>
    <property type="match status" value="1"/>
</dbReference>
<accession>A0A1Q4HLE6</accession>
<dbReference type="RefSeq" id="WP_073853665.1">
    <property type="nucleotide sequence ID" value="NZ_BAAATC010000018.1"/>
</dbReference>
<dbReference type="Proteomes" id="UP000191039">
    <property type="component" value="Unassembled WGS sequence"/>
</dbReference>
<feature type="domain" description="Amine oxidase" evidence="4">
    <location>
        <begin position="15"/>
        <end position="509"/>
    </location>
</feature>
<protein>
    <recommendedName>
        <fullName evidence="3">Pyridine nucleotide-disulfide oxidoreductase domain-containing protein 2</fullName>
    </recommendedName>
</protein>
<evidence type="ECO:0000313" key="5">
    <source>
        <dbReference type="EMBL" id="OPE50024.1"/>
    </source>
</evidence>
<dbReference type="EMBL" id="MIJD01000270">
    <property type="protein sequence ID" value="OPE50024.1"/>
    <property type="molecule type" value="Genomic_DNA"/>
</dbReference>
<comment type="subunit">
    <text evidence="2">Interacts with COX5B; this interaction may contribute to localize PYROXD2 to the inner face of the inner mitochondrial membrane.</text>
</comment>
<dbReference type="STRING" id="1801.BRW64_01905"/>
<evidence type="ECO:0000256" key="1">
    <source>
        <dbReference type="ARBA" id="ARBA00037217"/>
    </source>
</evidence>
<gene>
    <name evidence="5" type="ORF">BV510_21565</name>
    <name evidence="6" type="ORF">CRI78_19680</name>
</gene>
<evidence type="ECO:0000256" key="3">
    <source>
        <dbReference type="ARBA" id="ARBA00040298"/>
    </source>
</evidence>
<comment type="function">
    <text evidence="1">Probable oxidoreductase that may play a role as regulator of mitochondrial function.</text>
</comment>
<evidence type="ECO:0000313" key="8">
    <source>
        <dbReference type="Proteomes" id="UP000220340"/>
    </source>
</evidence>
<evidence type="ECO:0000313" key="6">
    <source>
        <dbReference type="EMBL" id="PEG52718.1"/>
    </source>
</evidence>
<sequence>MQEYDIVVIGAGHNGLVAANYLCDAGFSTIVVEANERIGGMTSTSTPISAAPRHLINNFSIDSFFWDSFPPSRELQLHRHGLNLVELDPGHLYLHPEGGSIAFFKDPTRTADDIRRFSADDARAYLEFVPALQAFAEVAMQMGKTNPTRPDMPTLVDTMRRAFGVRHELGQFLPLTLKSISETIAERFSHQVVRDALHASSGSTIPNDISGTGVAFTWIGNMHRHVCRRSIGGVQAIPDALATRLTSKGGAVRTGSPVAEITIGDDDRTSGVRLTDGTYVRGRKAVLATCDPRTALDTLLPDGALPESTQAAVRSIPVDNLGYGQLKVDLALSGRTTMKRHQTWRRDDVDVRRPTHMIGTEAGMRRLFARSGAGLLPEPGDHVVWSVIPTSLDPSQAPDGQDTIYLYSSVVPSKPEGGWAATKDKISQGIVETASVYYDDISSLEIGRQVLNNDDIAERTHATGGNITHVDTVLSRFGPLRPARGFGGYRTPIPGLYLGGAGSHPGGGISGGPGYVSARTVIRDLRRAESAGRRAQRRAALQNRLAGG</sequence>
<dbReference type="OrthoDB" id="833207at2"/>
<evidence type="ECO:0000256" key="2">
    <source>
        <dbReference type="ARBA" id="ARBA00038825"/>
    </source>
</evidence>
<evidence type="ECO:0000259" key="4">
    <source>
        <dbReference type="Pfam" id="PF01593"/>
    </source>
</evidence>
<dbReference type="InterPro" id="IPR002937">
    <property type="entry name" value="Amino_oxidase"/>
</dbReference>